<comment type="subcellular location">
    <subcellularLocation>
        <location evidence="2 17">Nucleus</location>
    </subcellularLocation>
</comment>
<keyword evidence="13 17" id="KW-0411">Iron-sulfur</keyword>
<dbReference type="GO" id="GO:0000166">
    <property type="term" value="F:nucleotide binding"/>
    <property type="evidence" value="ECO:0007669"/>
    <property type="project" value="InterPro"/>
</dbReference>
<dbReference type="GO" id="GO:0008310">
    <property type="term" value="F:single-stranded DNA 3'-5' DNA exonuclease activity"/>
    <property type="evidence" value="ECO:0007669"/>
    <property type="project" value="TreeGrafter"/>
</dbReference>
<dbReference type="Pfam" id="PF03104">
    <property type="entry name" value="DNA_pol_B_exo1"/>
    <property type="match status" value="1"/>
</dbReference>
<dbReference type="FunFam" id="3.30.420.10:FF:000010">
    <property type="entry name" value="DNA polymerase epsilon catalytic subunit"/>
    <property type="match status" value="1"/>
</dbReference>
<dbReference type="PANTHER" id="PTHR10670">
    <property type="entry name" value="DNA POLYMERASE EPSILON CATALYTIC SUBUNIT A"/>
    <property type="match status" value="1"/>
</dbReference>
<evidence type="ECO:0000256" key="12">
    <source>
        <dbReference type="ARBA" id="ARBA00023004"/>
    </source>
</evidence>
<keyword evidence="15 17" id="KW-0539">Nucleus</keyword>
<dbReference type="GO" id="GO:0006287">
    <property type="term" value="P:base-excision repair, gap-filling"/>
    <property type="evidence" value="ECO:0007669"/>
    <property type="project" value="TreeGrafter"/>
</dbReference>
<dbReference type="CDD" id="cd05535">
    <property type="entry name" value="POLBc_epsilon"/>
    <property type="match status" value="1"/>
</dbReference>
<evidence type="ECO:0000259" key="19">
    <source>
        <dbReference type="SMART" id="SM01159"/>
    </source>
</evidence>
<dbReference type="FunFam" id="3.90.1600.10:FF:000006">
    <property type="entry name" value="DNA polymerase epsilon catalytic subunit"/>
    <property type="match status" value="1"/>
</dbReference>
<dbReference type="GO" id="GO:0045004">
    <property type="term" value="P:DNA replication proofreading"/>
    <property type="evidence" value="ECO:0007669"/>
    <property type="project" value="TreeGrafter"/>
</dbReference>
<evidence type="ECO:0000256" key="15">
    <source>
        <dbReference type="ARBA" id="ARBA00023242"/>
    </source>
</evidence>
<feature type="compositionally biased region" description="Basic residues" evidence="18">
    <location>
        <begin position="10"/>
        <end position="22"/>
    </location>
</feature>
<dbReference type="Gene3D" id="3.30.420.10">
    <property type="entry name" value="Ribonuclease H-like superfamily/Ribonuclease H"/>
    <property type="match status" value="1"/>
</dbReference>
<keyword evidence="21" id="KW-1185">Reference proteome</keyword>
<evidence type="ECO:0000313" key="20">
    <source>
        <dbReference type="EMBL" id="CDO55610.1"/>
    </source>
</evidence>
<proteinExistence type="inferred from homology"/>
<evidence type="ECO:0000256" key="16">
    <source>
        <dbReference type="ARBA" id="ARBA00049244"/>
    </source>
</evidence>
<comment type="function">
    <text evidence="17">DNA polymerase II participates in chromosomal DNA replication.</text>
</comment>
<dbReference type="Pfam" id="PF23250">
    <property type="entry name" value="zf_DPOE_2"/>
    <property type="match status" value="1"/>
</dbReference>
<comment type="catalytic activity">
    <reaction evidence="16 17">
        <text>DNA(n) + a 2'-deoxyribonucleoside 5'-triphosphate = DNA(n+1) + diphosphate</text>
        <dbReference type="Rhea" id="RHEA:22508"/>
        <dbReference type="Rhea" id="RHEA-COMP:17339"/>
        <dbReference type="Rhea" id="RHEA-COMP:17340"/>
        <dbReference type="ChEBI" id="CHEBI:33019"/>
        <dbReference type="ChEBI" id="CHEBI:61560"/>
        <dbReference type="ChEBI" id="CHEBI:173112"/>
        <dbReference type="EC" id="2.7.7.7"/>
    </reaction>
</comment>
<comment type="caution">
    <text evidence="20">The sequence shown here is derived from an EMBL/GenBank/DDBJ whole genome shotgun (WGS) entry which is preliminary data.</text>
</comment>
<comment type="similarity">
    <text evidence="3 17">Belongs to the DNA polymerase type-B family.</text>
</comment>
<dbReference type="InterPro" id="IPR013697">
    <property type="entry name" value="DNA_pol_e_suA_C"/>
</dbReference>
<evidence type="ECO:0000256" key="17">
    <source>
        <dbReference type="RuleBase" id="RU365029"/>
    </source>
</evidence>
<dbReference type="Proteomes" id="UP000242525">
    <property type="component" value="Unassembled WGS sequence"/>
</dbReference>
<dbReference type="InterPro" id="IPR006172">
    <property type="entry name" value="DNA-dir_DNA_pol_B"/>
</dbReference>
<dbReference type="CDD" id="cd05779">
    <property type="entry name" value="DNA_polB_epsilon_exo"/>
    <property type="match status" value="1"/>
</dbReference>
<dbReference type="EC" id="2.7.7.7" evidence="17"/>
<dbReference type="Pfam" id="PF22912">
    <property type="entry name" value="zf-DPOE"/>
    <property type="match status" value="1"/>
</dbReference>
<evidence type="ECO:0000256" key="9">
    <source>
        <dbReference type="ARBA" id="ARBA00022771"/>
    </source>
</evidence>
<feature type="domain" description="DNA polymerase epsilon catalytic subunit A C-terminal" evidence="19">
    <location>
        <begin position="1514"/>
        <end position="1898"/>
    </location>
</feature>
<dbReference type="Pfam" id="PF08490">
    <property type="entry name" value="DUF1744"/>
    <property type="match status" value="1"/>
</dbReference>
<evidence type="ECO:0000256" key="11">
    <source>
        <dbReference type="ARBA" id="ARBA00022932"/>
    </source>
</evidence>
<dbReference type="PANTHER" id="PTHR10670:SF0">
    <property type="entry name" value="DNA POLYMERASE EPSILON CATALYTIC SUBUNIT A"/>
    <property type="match status" value="1"/>
</dbReference>
<evidence type="ECO:0000256" key="4">
    <source>
        <dbReference type="ARBA" id="ARBA00022485"/>
    </source>
</evidence>
<keyword evidence="7 17" id="KW-0235">DNA replication</keyword>
<feature type="region of interest" description="Disordered" evidence="18">
    <location>
        <begin position="1"/>
        <end position="33"/>
    </location>
</feature>
<evidence type="ECO:0000256" key="5">
    <source>
        <dbReference type="ARBA" id="ARBA00022679"/>
    </source>
</evidence>
<organism evidence="20 21">
    <name type="scientific">Geotrichum candidum</name>
    <name type="common">Oospora lactis</name>
    <name type="synonym">Dipodascus geotrichum</name>
    <dbReference type="NCBI Taxonomy" id="1173061"/>
    <lineage>
        <taxon>Eukaryota</taxon>
        <taxon>Fungi</taxon>
        <taxon>Dikarya</taxon>
        <taxon>Ascomycota</taxon>
        <taxon>Saccharomycotina</taxon>
        <taxon>Dipodascomycetes</taxon>
        <taxon>Dipodascales</taxon>
        <taxon>Dipodascaceae</taxon>
        <taxon>Geotrichum</taxon>
    </lineage>
</organism>
<evidence type="ECO:0000313" key="21">
    <source>
        <dbReference type="Proteomes" id="UP000242525"/>
    </source>
</evidence>
<dbReference type="GO" id="GO:0051539">
    <property type="term" value="F:4 iron, 4 sulfur cluster binding"/>
    <property type="evidence" value="ECO:0007669"/>
    <property type="project" value="UniProtKB-KW"/>
</dbReference>
<keyword evidence="10 17" id="KW-0862">Zinc</keyword>
<dbReference type="InterPro" id="IPR042087">
    <property type="entry name" value="DNA_pol_B_thumb"/>
</dbReference>
<dbReference type="InterPro" id="IPR012337">
    <property type="entry name" value="RNaseH-like_sf"/>
</dbReference>
<keyword evidence="8 17" id="KW-0479">Metal-binding</keyword>
<dbReference type="SMART" id="SM00486">
    <property type="entry name" value="POLBc"/>
    <property type="match status" value="1"/>
</dbReference>
<evidence type="ECO:0000256" key="18">
    <source>
        <dbReference type="SAM" id="MobiDB-lite"/>
    </source>
</evidence>
<protein>
    <recommendedName>
        <fullName evidence="17">DNA polymerase epsilon catalytic subunit</fullName>
        <ecNumber evidence="17">2.7.7.7</ecNumber>
    </recommendedName>
</protein>
<reference evidence="20" key="1">
    <citation type="submission" date="2014-03" db="EMBL/GenBank/DDBJ databases">
        <authorList>
            <person name="Casaregola S."/>
        </authorList>
    </citation>
    <scope>NUCLEOTIDE SEQUENCE [LARGE SCALE GENOMIC DNA]</scope>
    <source>
        <strain evidence="20">CLIB 918</strain>
    </source>
</reference>
<dbReference type="EMBL" id="CCBN010000011">
    <property type="protein sequence ID" value="CDO55610.1"/>
    <property type="molecule type" value="Genomic_DNA"/>
</dbReference>
<dbReference type="FunFam" id="1.10.287.690:FF:000005">
    <property type="entry name" value="DNA polymerase epsilon catalytic subunit"/>
    <property type="match status" value="1"/>
</dbReference>
<evidence type="ECO:0000256" key="14">
    <source>
        <dbReference type="ARBA" id="ARBA00023125"/>
    </source>
</evidence>
<evidence type="ECO:0000256" key="7">
    <source>
        <dbReference type="ARBA" id="ARBA00022705"/>
    </source>
</evidence>
<dbReference type="GO" id="GO:0008622">
    <property type="term" value="C:epsilon DNA polymerase complex"/>
    <property type="evidence" value="ECO:0007669"/>
    <property type="project" value="InterPro"/>
</dbReference>
<dbReference type="OrthoDB" id="10060449at2759"/>
<sequence>MPSVANAFTRPKRGTHFVKNSHSKPAASNTSQAANDAVSINKSFEDVAKIDQIDVNLGFPRYEGGPKKVGWLVNMHSTSRQSDERLAGVSGVDYYFLDDEGGGFKATVLFDPYFLIVCRDGYETEVEDYLRRALEGVLKKTTRVSKEDLQLPNHLLGHKQQLIQLSFHNVSDLLTARKHLQPQIEKNKLKRDIKDGYEDVSLSSFNMEFEETKNTRIQDASELIYDMREYDVPFHVRVAIDLDIRVGKWYTVEAVNTKITLTEMPERIARADPVVLAYDIETTKLPLKFPDAKFDKVMMISYMIDGEGFLITNREIVSQDIEDFEYTPKPEYPGVFAIFNEPDEKAVLLRFFEHIKEVKPTVIATFNGDFFDWPFVEARAIFHGINMYEEIGFQKDSEEEYKSSYCVHMDCFRWVKRDSYLPQGSQGLKAVTTAKLGYNPIEIDPELMTPYAIEKPQTMAEYSVSDAVATYYLYMKYVHPFIFSLCNIIPLNPDEVLRKGTGTLCEMLLMVQAYKGNIVLPNKHTDPLERFYKGHLIETETYVGGHVESLEAGVFRSDIPYKFDVDTTAVDELINDLDNALKFSIEIESKKKLEDVTNYDEVKQAIIKQLTILKNNPNRMEQPLIYHVDVASMYPNIMTTNRLQPDSMITEADCAACDFNRPGKTCDRRLPWAWRGEYFPAKMSEYQMIKRSLENDIFPPKRPGAPRRKFDELSSTERASHIKKRLGDYSKKTYARLHLTETIEKEAIICQRENPFYVDTVRDFRDRRYDFKNLQKGWKKKVSEVPPGDTAGREEAKKMVVLYDSLQLAHKVILNSFYGYVMRKGSRWYSMEMAGVTCLTGATIIQLARSLVERLGRPLELDTDGIWCILPKAFPEDFTFKLKDGKKLFVSYPCVMLNHLVHAKFTNHQYQILTDPTSLKYKTISDNSIFFEVDGPYKAMVLPTSKEEDKNLKKRYAVFNEDGSLAELKGFELKRRGELKLIKSFQSQLFKRFLGGDTLEQCYEEVGKVANHWLDILDNKGADLDMEELLELISENKSMSKSLEEYGNQKSTSITTARRLAEFLGAEMVKDKGLACKYIIADRPAGAPVTERAIPVAIFSAPREEKSQYLRKWLKDNNLDDFDPRAIIDWPYYRERLGSTIQKIITIPAALQDVINPVPRIPHPDWLASRIRVRNDKSKQKSISSYFSAAKPDQMASSSSSTTVRDIEDAGFLNKQDTSDAKPKVAKVTVNTKRKNDAVDAEEPDQDAVPLPLHAPSIDAPYKEYLAYHKQLWRQQKLARERRSQIFGKDKMSTHSTSRLSGFIMDHVEKVYNNSMHILQLASTERPGEVRATVSINGKLQNIRIKVPRRIFVNFKSGFDLPNLDIPGASVQRVSNVLPTGVVSPNLFKIEMPEETYLAEKQKPNSLLNHPLVDGVFEGSISSVYNSLIDIGLCCDVSTSQTGLLGRGLSSGFEMDWLIPNAEEKYLEGTKFSYVYCLHIDSADYQVFTIIPTWSNQAYILVLKSSKNSQGLPNVSKIYNKLVQDKIARLRKNSHIFEYQETLDFEEQSFDNVSRLYKSMNKILEKLHNERGTQTILALQSPYPERLSYFVRTLNEFPVVKIRSSNLSLPSIGWQQVIGKKIVTQYFGLCKWLAYLLQLSKYGNIPLCNLKCDDVRFLIDVNYSRRLRSSGIVLWWSETPLPDEGGSEKDGIMKEMDSLDLPVVNNAGAYHNVCIDLSVRNLSVNTILTASLINESEGTDLSHLVVEGENNEIVPFVENSFSTPALNVLSSMIREWWNQAISNNTTADVMVHNFINWVASKDSLMYNRTLYYHVQTLSKKAFIQLIREFRKTGSKVVFANQNKILLLTTKSGVESAAAYADYIVKSVKSKPLFRFLDINVTQFWNTLLWMDEVNFGGKSCKTIAPENEVQVMDLCMNWHIKEFLPPILGDEFDRTIIEFIEAIYERWIQPSEEEGGEMNSTPRLTQLPKFQTANDNTDGDSNASLFKNVVKKMDKTIYRRIELLKRRFTDISNNFHDLPEDDPRLREFDFPKHPGAVNLNGESKVDPVLQLVKTICAVMGLSKELNLEIRLFRRHLLNIFDIREFSAEGNFTNPSASVKIPQLICGFCSYVRDLDLCRNNELAIKRDGSNYYVWICENCHEEYDPIILEESLITEVRKMIKLYQVQDLKCTRCKRIREDDMSANCPCSGKWVETMSRNDILKKLKVYNHVAEYYDQRLLSDCLKELEG</sequence>
<dbReference type="InterPro" id="IPR029703">
    <property type="entry name" value="POL2"/>
</dbReference>
<dbReference type="InterPro" id="IPR055191">
    <property type="entry name" value="POL2_thumb"/>
</dbReference>
<evidence type="ECO:0000256" key="6">
    <source>
        <dbReference type="ARBA" id="ARBA00022695"/>
    </source>
</evidence>
<keyword evidence="11 17" id="KW-0239">DNA-directed DNA polymerase</keyword>
<dbReference type="FunFam" id="1.10.132.60:FF:000002">
    <property type="entry name" value="DNA polymerase epsilon catalytic subunit"/>
    <property type="match status" value="1"/>
</dbReference>
<dbReference type="InterPro" id="IPR036397">
    <property type="entry name" value="RNaseH_sf"/>
</dbReference>
<accession>A0A0J9XFD1</accession>
<dbReference type="SMART" id="SM01159">
    <property type="entry name" value="DUF1744"/>
    <property type="match status" value="1"/>
</dbReference>
<keyword evidence="5 17" id="KW-0808">Transferase</keyword>
<keyword evidence="14 17" id="KW-0238">DNA-binding</keyword>
<dbReference type="InterPro" id="IPR023211">
    <property type="entry name" value="DNA_pol_palm_dom_sf"/>
</dbReference>
<dbReference type="GO" id="GO:0006272">
    <property type="term" value="P:leading strand elongation"/>
    <property type="evidence" value="ECO:0007669"/>
    <property type="project" value="TreeGrafter"/>
</dbReference>
<comment type="cofactor">
    <cofactor evidence="1 17">
        <name>[4Fe-4S] cluster</name>
        <dbReference type="ChEBI" id="CHEBI:49883"/>
    </cofactor>
</comment>
<dbReference type="GO" id="GO:0000278">
    <property type="term" value="P:mitotic cell cycle"/>
    <property type="evidence" value="ECO:0007669"/>
    <property type="project" value="TreeGrafter"/>
</dbReference>
<dbReference type="SUPFAM" id="SSF53098">
    <property type="entry name" value="Ribonuclease H-like"/>
    <property type="match status" value="1"/>
</dbReference>
<dbReference type="GO" id="GO:0008270">
    <property type="term" value="F:zinc ion binding"/>
    <property type="evidence" value="ECO:0007669"/>
    <property type="project" value="UniProtKB-KW"/>
</dbReference>
<gene>
    <name evidence="20" type="ORF">BN980_GECA11s03783g</name>
</gene>
<evidence type="ECO:0000256" key="2">
    <source>
        <dbReference type="ARBA" id="ARBA00004123"/>
    </source>
</evidence>
<dbReference type="GO" id="GO:0003887">
    <property type="term" value="F:DNA-directed DNA polymerase activity"/>
    <property type="evidence" value="ECO:0007669"/>
    <property type="project" value="UniProtKB-KW"/>
</dbReference>
<dbReference type="InterPro" id="IPR054475">
    <property type="entry name" value="Znf-DPOE"/>
</dbReference>
<keyword evidence="6 17" id="KW-0548">Nucleotidyltransferase</keyword>
<evidence type="ECO:0000256" key="3">
    <source>
        <dbReference type="ARBA" id="ARBA00005755"/>
    </source>
</evidence>
<name>A0A0J9XFD1_GEOCN</name>
<dbReference type="GO" id="GO:0006297">
    <property type="term" value="P:nucleotide-excision repair, DNA gap filling"/>
    <property type="evidence" value="ECO:0007669"/>
    <property type="project" value="TreeGrafter"/>
</dbReference>
<evidence type="ECO:0000256" key="10">
    <source>
        <dbReference type="ARBA" id="ARBA00022833"/>
    </source>
</evidence>
<dbReference type="STRING" id="1173061.A0A0J9XFD1"/>
<evidence type="ECO:0000256" key="13">
    <source>
        <dbReference type="ARBA" id="ARBA00023014"/>
    </source>
</evidence>
<dbReference type="Gene3D" id="3.30.342.10">
    <property type="entry name" value="DNA Polymerase, chain B, domain 1"/>
    <property type="match status" value="1"/>
</dbReference>
<keyword evidence="4 17" id="KW-0004">4Fe-4S</keyword>
<dbReference type="InterPro" id="IPR006133">
    <property type="entry name" value="DNA-dir_DNA_pol_B_exonuc"/>
</dbReference>
<dbReference type="GO" id="GO:0003677">
    <property type="term" value="F:DNA binding"/>
    <property type="evidence" value="ECO:0007669"/>
    <property type="project" value="UniProtKB-KW"/>
</dbReference>
<keyword evidence="9 17" id="KW-0863">Zinc-finger</keyword>
<dbReference type="Gene3D" id="1.10.132.60">
    <property type="entry name" value="DNA polymerase family B, C-terminal domain"/>
    <property type="match status" value="1"/>
</dbReference>
<evidence type="ECO:0000256" key="8">
    <source>
        <dbReference type="ARBA" id="ARBA00022723"/>
    </source>
</evidence>
<keyword evidence="12 17" id="KW-0408">Iron</keyword>
<dbReference type="InterPro" id="IPR043502">
    <property type="entry name" value="DNA/RNA_pol_sf"/>
</dbReference>
<evidence type="ECO:0000256" key="1">
    <source>
        <dbReference type="ARBA" id="ARBA00001966"/>
    </source>
</evidence>
<dbReference type="SUPFAM" id="SSF56672">
    <property type="entry name" value="DNA/RNA polymerases"/>
    <property type="match status" value="1"/>
</dbReference>
<dbReference type="Gene3D" id="3.90.1600.10">
    <property type="entry name" value="Palm domain of DNA polymerase"/>
    <property type="match status" value="1"/>
</dbReference>
<feature type="region of interest" description="Disordered" evidence="18">
    <location>
        <begin position="1214"/>
        <end position="1254"/>
    </location>
</feature>
<dbReference type="Pfam" id="PF22634">
    <property type="entry name" value="POL2_thumb"/>
    <property type="match status" value="1"/>
</dbReference>